<evidence type="ECO:0000313" key="3">
    <source>
        <dbReference type="Proteomes" id="UP000540656"/>
    </source>
</evidence>
<proteinExistence type="predicted"/>
<name>A0A7Y9S2W7_9ACTN</name>
<dbReference type="AlphaFoldDB" id="A0A7Y9S2W7"/>
<comment type="caution">
    <text evidence="2">The sequence shown here is derived from an EMBL/GenBank/DDBJ whole genome shotgun (WGS) entry which is preliminary data.</text>
</comment>
<protein>
    <recommendedName>
        <fullName evidence="4">Transposase</fullName>
    </recommendedName>
</protein>
<accession>A0A7Y9S2W7</accession>
<dbReference type="RefSeq" id="WP_218855497.1">
    <property type="nucleotide sequence ID" value="NZ_JACCAA010000001.1"/>
</dbReference>
<sequence length="89" mass="10017">MLDHVEGTPGHHCPVHRETDTCRGDKSGTVTLRVAGKLRHIGIGRTHSRTHVILLIQDLDVRVVHAITGELLRELTIDITRDYQPRTPK</sequence>
<evidence type="ECO:0000256" key="1">
    <source>
        <dbReference type="SAM" id="MobiDB-lite"/>
    </source>
</evidence>
<keyword evidence="3" id="KW-1185">Reference proteome</keyword>
<gene>
    <name evidence="2" type="ORF">BJ980_002460</name>
</gene>
<evidence type="ECO:0000313" key="2">
    <source>
        <dbReference type="EMBL" id="NYG59537.1"/>
    </source>
</evidence>
<dbReference type="Proteomes" id="UP000540656">
    <property type="component" value="Unassembled WGS sequence"/>
</dbReference>
<dbReference type="EMBL" id="JACCAA010000001">
    <property type="protein sequence ID" value="NYG59537.1"/>
    <property type="molecule type" value="Genomic_DNA"/>
</dbReference>
<organism evidence="2 3">
    <name type="scientific">Nocardioides daedukensis</name>
    <dbReference type="NCBI Taxonomy" id="634462"/>
    <lineage>
        <taxon>Bacteria</taxon>
        <taxon>Bacillati</taxon>
        <taxon>Actinomycetota</taxon>
        <taxon>Actinomycetes</taxon>
        <taxon>Propionibacteriales</taxon>
        <taxon>Nocardioidaceae</taxon>
        <taxon>Nocardioides</taxon>
    </lineage>
</organism>
<feature type="region of interest" description="Disordered" evidence="1">
    <location>
        <begin position="1"/>
        <end position="25"/>
    </location>
</feature>
<feature type="compositionally biased region" description="Basic and acidic residues" evidence="1">
    <location>
        <begin position="15"/>
        <end position="25"/>
    </location>
</feature>
<reference evidence="2 3" key="1">
    <citation type="submission" date="2020-07" db="EMBL/GenBank/DDBJ databases">
        <title>Sequencing the genomes of 1000 actinobacteria strains.</title>
        <authorList>
            <person name="Klenk H.-P."/>
        </authorList>
    </citation>
    <scope>NUCLEOTIDE SEQUENCE [LARGE SCALE GENOMIC DNA]</scope>
    <source>
        <strain evidence="2 3">DSM 23819</strain>
    </source>
</reference>
<evidence type="ECO:0008006" key="4">
    <source>
        <dbReference type="Google" id="ProtNLM"/>
    </source>
</evidence>